<evidence type="ECO:0000313" key="2">
    <source>
        <dbReference type="Proteomes" id="UP000244224"/>
    </source>
</evidence>
<evidence type="ECO:0000313" key="1">
    <source>
        <dbReference type="EMBL" id="PTX52292.1"/>
    </source>
</evidence>
<sequence>MATYLLFQLHPQPGQALDAVFDARFGRVGPALRMGLYRPVARLEATDLEDLFTRTNSIHGPWYAAEGIDLLVEGGAPSTSVGDVAIDLGRGRAWSCGAVGWEPVASDLCAELFRIAGVAPGGGWPEAPRAEEGPEL</sequence>
<dbReference type="AlphaFoldDB" id="A0A2T6B8D8"/>
<comment type="caution">
    <text evidence="1">The sequence shown here is derived from an EMBL/GenBank/DDBJ whole genome shotgun (WGS) entry which is preliminary data.</text>
</comment>
<dbReference type="Proteomes" id="UP000244224">
    <property type="component" value="Unassembled WGS sequence"/>
</dbReference>
<dbReference type="RefSeq" id="WP_108127619.1">
    <property type="nucleotide sequence ID" value="NZ_QBKP01000002.1"/>
</dbReference>
<gene>
    <name evidence="1" type="ORF">C8N34_10270</name>
</gene>
<organism evidence="1 2">
    <name type="scientific">Gemmobacter caeni</name>
    <dbReference type="NCBI Taxonomy" id="589035"/>
    <lineage>
        <taxon>Bacteria</taxon>
        <taxon>Pseudomonadati</taxon>
        <taxon>Pseudomonadota</taxon>
        <taxon>Alphaproteobacteria</taxon>
        <taxon>Rhodobacterales</taxon>
        <taxon>Paracoccaceae</taxon>
        <taxon>Gemmobacter</taxon>
    </lineage>
</organism>
<keyword evidence="2" id="KW-1185">Reference proteome</keyword>
<dbReference type="EMBL" id="QBKP01000002">
    <property type="protein sequence ID" value="PTX52292.1"/>
    <property type="molecule type" value="Genomic_DNA"/>
</dbReference>
<protein>
    <submittedName>
        <fullName evidence="1">Uncharacterized protein</fullName>
    </submittedName>
</protein>
<name>A0A2T6B8D8_9RHOB</name>
<reference evidence="1 2" key="1">
    <citation type="submission" date="2018-04" db="EMBL/GenBank/DDBJ databases">
        <title>Genomic Encyclopedia of Archaeal and Bacterial Type Strains, Phase II (KMG-II): from individual species to whole genera.</title>
        <authorList>
            <person name="Goeker M."/>
        </authorList>
    </citation>
    <scope>NUCLEOTIDE SEQUENCE [LARGE SCALE GENOMIC DNA]</scope>
    <source>
        <strain evidence="1 2">DSM 21823</strain>
    </source>
</reference>
<proteinExistence type="predicted"/>
<accession>A0A2T6B8D8</accession>